<dbReference type="Pfam" id="PF04255">
    <property type="entry name" value="DUF433"/>
    <property type="match status" value="1"/>
</dbReference>
<feature type="domain" description="HTH merR-type" evidence="1">
    <location>
        <begin position="9"/>
        <end position="84"/>
    </location>
</feature>
<sequence>MDRAVIGAFSEDQVAKLTGLSRAQLRQWNRNGFIRPSFKASDDARKPYNFIYSFTDLLKLRVLNQLRNKHGVSMQELRKVERALDHLGDDKWTKQKLWVSNRKVVFNEPESLRKREISSRQFVAEIALEVVTSDAREDIRRLNDRDEGAVGQVVKRRHFHSSEPVFAGTRIPVAAIVDYIEAGYSNEQIIGQFPSLRDGDIEAARSMPEAA</sequence>
<evidence type="ECO:0000313" key="3">
    <source>
        <dbReference type="Proteomes" id="UP000028534"/>
    </source>
</evidence>
<dbReference type="Proteomes" id="UP000028534">
    <property type="component" value="Unassembled WGS sequence"/>
</dbReference>
<protein>
    <recommendedName>
        <fullName evidence="1">HTH merR-type domain-containing protein</fullName>
    </recommendedName>
</protein>
<dbReference type="eggNOG" id="COG2442">
    <property type="taxonomic scope" value="Bacteria"/>
</dbReference>
<dbReference type="InterPro" id="IPR009061">
    <property type="entry name" value="DNA-bd_dom_put_sf"/>
</dbReference>
<dbReference type="SUPFAM" id="SSF46689">
    <property type="entry name" value="Homeodomain-like"/>
    <property type="match status" value="1"/>
</dbReference>
<dbReference type="InterPro" id="IPR007367">
    <property type="entry name" value="DUF433"/>
</dbReference>
<dbReference type="Pfam" id="PF13411">
    <property type="entry name" value="MerR_1"/>
    <property type="match status" value="1"/>
</dbReference>
<gene>
    <name evidence="2" type="ORF">CP98_03696</name>
</gene>
<dbReference type="PANTHER" id="PTHR34849:SF3">
    <property type="entry name" value="SSR2962 PROTEIN"/>
    <property type="match status" value="1"/>
</dbReference>
<name>A0A084EGV6_SPHYA</name>
<dbReference type="SMART" id="SM00422">
    <property type="entry name" value="HTH_MERR"/>
    <property type="match status" value="1"/>
</dbReference>
<dbReference type="SUPFAM" id="SSF46955">
    <property type="entry name" value="Putative DNA-binding domain"/>
    <property type="match status" value="1"/>
</dbReference>
<organism evidence="2 3">
    <name type="scientific">Sphingobium yanoikuyae</name>
    <name type="common">Sphingomonas yanoikuyae</name>
    <dbReference type="NCBI Taxonomy" id="13690"/>
    <lineage>
        <taxon>Bacteria</taxon>
        <taxon>Pseudomonadati</taxon>
        <taxon>Pseudomonadota</taxon>
        <taxon>Alphaproteobacteria</taxon>
        <taxon>Sphingomonadales</taxon>
        <taxon>Sphingomonadaceae</taxon>
        <taxon>Sphingobium</taxon>
    </lineage>
</organism>
<dbReference type="InterPro" id="IPR036388">
    <property type="entry name" value="WH-like_DNA-bd_sf"/>
</dbReference>
<dbReference type="InterPro" id="IPR009057">
    <property type="entry name" value="Homeodomain-like_sf"/>
</dbReference>
<dbReference type="Gene3D" id="1.10.1660.10">
    <property type="match status" value="1"/>
</dbReference>
<dbReference type="EMBL" id="JGVR01000024">
    <property type="protein sequence ID" value="KEZ17198.1"/>
    <property type="molecule type" value="Genomic_DNA"/>
</dbReference>
<comment type="caution">
    <text evidence="2">The sequence shown here is derived from an EMBL/GenBank/DDBJ whole genome shotgun (WGS) entry which is preliminary data.</text>
</comment>
<dbReference type="InterPro" id="IPR000551">
    <property type="entry name" value="MerR-type_HTH_dom"/>
</dbReference>
<dbReference type="RefSeq" id="WP_037521425.1">
    <property type="nucleotide sequence ID" value="NZ_JGVR01000024.1"/>
</dbReference>
<evidence type="ECO:0000259" key="1">
    <source>
        <dbReference type="SMART" id="SM00422"/>
    </source>
</evidence>
<proteinExistence type="predicted"/>
<reference evidence="2 3" key="1">
    <citation type="submission" date="2014-03" db="EMBL/GenBank/DDBJ databases">
        <title>Genome sequence of Sphingobium yanoikuyae B1.</title>
        <authorList>
            <person name="Gan H.M."/>
            <person name="Gan H.Y."/>
            <person name="Savka M.A."/>
        </authorList>
    </citation>
    <scope>NUCLEOTIDE SEQUENCE [LARGE SCALE GENOMIC DNA]</scope>
    <source>
        <strain evidence="2 3">B1</strain>
    </source>
</reference>
<accession>A0A084EGV6</accession>
<dbReference type="GO" id="GO:0003677">
    <property type="term" value="F:DNA binding"/>
    <property type="evidence" value="ECO:0007669"/>
    <property type="project" value="InterPro"/>
</dbReference>
<dbReference type="GO" id="GO:0006355">
    <property type="term" value="P:regulation of DNA-templated transcription"/>
    <property type="evidence" value="ECO:0007669"/>
    <property type="project" value="InterPro"/>
</dbReference>
<dbReference type="AlphaFoldDB" id="A0A084EGV6"/>
<evidence type="ECO:0000313" key="2">
    <source>
        <dbReference type="EMBL" id="KEZ17198.1"/>
    </source>
</evidence>
<dbReference type="Gene3D" id="1.10.10.10">
    <property type="entry name" value="Winged helix-like DNA-binding domain superfamily/Winged helix DNA-binding domain"/>
    <property type="match status" value="1"/>
</dbReference>
<dbReference type="PANTHER" id="PTHR34849">
    <property type="entry name" value="SSL5025 PROTEIN"/>
    <property type="match status" value="1"/>
</dbReference>
<dbReference type="PATRIC" id="fig|13690.10.peg.3785"/>